<organism evidence="1 2">
    <name type="scientific">Streptomyces mobaraensis</name>
    <name type="common">Streptoverticillium mobaraense</name>
    <dbReference type="NCBI Taxonomy" id="35621"/>
    <lineage>
        <taxon>Bacteria</taxon>
        <taxon>Bacillati</taxon>
        <taxon>Actinomycetota</taxon>
        <taxon>Actinomycetes</taxon>
        <taxon>Kitasatosporales</taxon>
        <taxon>Streptomycetaceae</taxon>
        <taxon>Streptomyces</taxon>
    </lineage>
</organism>
<proteinExistence type="predicted"/>
<evidence type="ECO:0000313" key="2">
    <source>
        <dbReference type="Proteomes" id="UP000327000"/>
    </source>
</evidence>
<accession>A0A5N5W3V7</accession>
<comment type="caution">
    <text evidence="1">The sequence shown here is derived from an EMBL/GenBank/DDBJ whole genome shotgun (WGS) entry which is preliminary data.</text>
</comment>
<dbReference type="RefSeq" id="WP_004952069.1">
    <property type="nucleotide sequence ID" value="NZ_JBEOXQ010000127.1"/>
</dbReference>
<sequence>MGDPDLKVITDGIRTDARMWDKQSATLGGIHNTVEGLRMTRLEAGLFQLLVSAYTDAVDQISSRTSEGRDRTKEVADALAVNARAYDDHEVDTTKSVSKAY</sequence>
<gene>
    <name evidence="1" type="ORF">FRZ00_22505</name>
</gene>
<keyword evidence="2" id="KW-1185">Reference proteome</keyword>
<name>A0A5N5W3V7_STRMB</name>
<dbReference type="EMBL" id="VOKX01000093">
    <property type="protein sequence ID" value="KAB7837992.1"/>
    <property type="molecule type" value="Genomic_DNA"/>
</dbReference>
<dbReference type="AlphaFoldDB" id="A0A5N5W3V7"/>
<evidence type="ECO:0008006" key="3">
    <source>
        <dbReference type="Google" id="ProtNLM"/>
    </source>
</evidence>
<dbReference type="OrthoDB" id="4829545at2"/>
<reference evidence="1 2" key="1">
    <citation type="journal article" date="2019" name="Microb. Cell Fact.">
        <title>Exploring novel herbicidin analogues by transcriptional regulator overexpression and MS/MS molecular networking.</title>
        <authorList>
            <person name="Shi Y."/>
            <person name="Gu R."/>
            <person name="Li Y."/>
            <person name="Wang X."/>
            <person name="Ren W."/>
            <person name="Li X."/>
            <person name="Wang L."/>
            <person name="Xie Y."/>
            <person name="Hong B."/>
        </authorList>
    </citation>
    <scope>NUCLEOTIDE SEQUENCE [LARGE SCALE GENOMIC DNA]</scope>
    <source>
        <strain evidence="1 2">US-43</strain>
    </source>
</reference>
<protein>
    <recommendedName>
        <fullName evidence="3">ESX-1 secretion-associated protein</fullName>
    </recommendedName>
</protein>
<evidence type="ECO:0000313" key="1">
    <source>
        <dbReference type="EMBL" id="KAB7837992.1"/>
    </source>
</evidence>
<dbReference type="Proteomes" id="UP000327000">
    <property type="component" value="Unassembled WGS sequence"/>
</dbReference>